<comment type="subcellular location">
    <subcellularLocation>
        <location evidence="1">Cell membrane</location>
        <topology evidence="1">Multi-pass membrane protein</topology>
    </subcellularLocation>
</comment>
<name>A0A1I4Y820_9NEIS</name>
<protein>
    <submittedName>
        <fullName evidence="10">Putative ABC transport system permease protein</fullName>
    </submittedName>
</protein>
<dbReference type="PANTHER" id="PTHR30572">
    <property type="entry name" value="MEMBRANE COMPONENT OF TRANSPORTER-RELATED"/>
    <property type="match status" value="1"/>
</dbReference>
<evidence type="ECO:0000256" key="2">
    <source>
        <dbReference type="ARBA" id="ARBA00022475"/>
    </source>
</evidence>
<dbReference type="GO" id="GO:0022857">
    <property type="term" value="F:transmembrane transporter activity"/>
    <property type="evidence" value="ECO:0007669"/>
    <property type="project" value="TreeGrafter"/>
</dbReference>
<feature type="transmembrane region" description="Helical" evidence="7">
    <location>
        <begin position="363"/>
        <end position="389"/>
    </location>
</feature>
<evidence type="ECO:0000256" key="6">
    <source>
        <dbReference type="ARBA" id="ARBA00038076"/>
    </source>
</evidence>
<dbReference type="RefSeq" id="WP_091192879.1">
    <property type="nucleotide sequence ID" value="NZ_FOVE01000007.1"/>
</dbReference>
<feature type="transmembrane region" description="Helical" evidence="7">
    <location>
        <begin position="21"/>
        <end position="41"/>
    </location>
</feature>
<evidence type="ECO:0000259" key="8">
    <source>
        <dbReference type="Pfam" id="PF02687"/>
    </source>
</evidence>
<keyword evidence="11" id="KW-1185">Reference proteome</keyword>
<evidence type="ECO:0000256" key="1">
    <source>
        <dbReference type="ARBA" id="ARBA00004651"/>
    </source>
</evidence>
<keyword evidence="5 7" id="KW-0472">Membrane</keyword>
<keyword evidence="3 7" id="KW-0812">Transmembrane</keyword>
<evidence type="ECO:0000256" key="7">
    <source>
        <dbReference type="SAM" id="Phobius"/>
    </source>
</evidence>
<dbReference type="Proteomes" id="UP000242869">
    <property type="component" value="Unassembled WGS sequence"/>
</dbReference>
<comment type="similarity">
    <text evidence="6">Belongs to the ABC-4 integral membrane protein family.</text>
</comment>
<dbReference type="AlphaFoldDB" id="A0A1I4Y820"/>
<dbReference type="PANTHER" id="PTHR30572:SF4">
    <property type="entry name" value="ABC TRANSPORTER PERMEASE YTRF"/>
    <property type="match status" value="1"/>
</dbReference>
<dbReference type="Pfam" id="PF12704">
    <property type="entry name" value="MacB_PCD"/>
    <property type="match status" value="1"/>
</dbReference>
<feature type="transmembrane region" description="Helical" evidence="7">
    <location>
        <begin position="282"/>
        <end position="307"/>
    </location>
</feature>
<keyword evidence="4 7" id="KW-1133">Transmembrane helix</keyword>
<reference evidence="11" key="1">
    <citation type="submission" date="2016-10" db="EMBL/GenBank/DDBJ databases">
        <authorList>
            <person name="Varghese N."/>
            <person name="Submissions S."/>
        </authorList>
    </citation>
    <scope>NUCLEOTIDE SEQUENCE [LARGE SCALE GENOMIC DNA]</scope>
    <source>
        <strain evidence="11">DSM 6150</strain>
    </source>
</reference>
<gene>
    <name evidence="10" type="ORF">SAMN05660284_01260</name>
</gene>
<keyword evidence="2" id="KW-1003">Cell membrane</keyword>
<feature type="domain" description="ABC3 transporter permease C-terminal" evidence="8">
    <location>
        <begin position="286"/>
        <end position="399"/>
    </location>
</feature>
<proteinExistence type="inferred from homology"/>
<evidence type="ECO:0000256" key="5">
    <source>
        <dbReference type="ARBA" id="ARBA00023136"/>
    </source>
</evidence>
<dbReference type="Pfam" id="PF02687">
    <property type="entry name" value="FtsX"/>
    <property type="match status" value="1"/>
</dbReference>
<dbReference type="InterPro" id="IPR003838">
    <property type="entry name" value="ABC3_permease_C"/>
</dbReference>
<sequence length="406" mass="43287">MIWAMFAEAWHAMGANRLRTFLTMLGMVIGVGAVILMLSIGQGTQQRIQDSINSMGANLFIILSGSNVAGGVRGGSGNVPTLTLQDAQALAELPAIAAVAPVSPGQAQMVYGPNNWNTTVMGTTADFLKVRDWPLKEGDTFSELDLRSATRVAIIGKTVAENLFGDENPVGKTMRIRNSPFLVIGVLASKGQSLDGRDQDDTVLVPVTTAQRKLFGTRFAGTVRYIMVEAKSAELMARAENQMNDLLRQRHRINRPEDDDFTVRNLTALADTAADTARTMSLMLGAIASVSLVVGGIGIMNIMLVSVTERTREIGIRMAIGARRRDVLGQFLLEAVLISLIGCLIGVLFGVGGGLLASHLAGLSVIISAGPIILAFAVAAAIGIFFGFYPARMAANLKPIEALRYQ</sequence>
<dbReference type="InterPro" id="IPR025857">
    <property type="entry name" value="MacB_PCD"/>
</dbReference>
<evidence type="ECO:0000259" key="9">
    <source>
        <dbReference type="Pfam" id="PF12704"/>
    </source>
</evidence>
<dbReference type="OrthoDB" id="4814201at2"/>
<organism evidence="10 11">
    <name type="scientific">Formivibrio citricus</name>
    <dbReference type="NCBI Taxonomy" id="83765"/>
    <lineage>
        <taxon>Bacteria</taxon>
        <taxon>Pseudomonadati</taxon>
        <taxon>Pseudomonadota</taxon>
        <taxon>Betaproteobacteria</taxon>
        <taxon>Neisseriales</taxon>
        <taxon>Chitinibacteraceae</taxon>
        <taxon>Formivibrio</taxon>
    </lineage>
</organism>
<evidence type="ECO:0000256" key="4">
    <source>
        <dbReference type="ARBA" id="ARBA00022989"/>
    </source>
</evidence>
<dbReference type="InterPro" id="IPR050250">
    <property type="entry name" value="Macrolide_Exporter_MacB"/>
</dbReference>
<evidence type="ECO:0000313" key="10">
    <source>
        <dbReference type="EMBL" id="SFN34212.1"/>
    </source>
</evidence>
<accession>A0A1I4Y820</accession>
<evidence type="ECO:0000313" key="11">
    <source>
        <dbReference type="Proteomes" id="UP000242869"/>
    </source>
</evidence>
<evidence type="ECO:0000256" key="3">
    <source>
        <dbReference type="ARBA" id="ARBA00022692"/>
    </source>
</evidence>
<feature type="transmembrane region" description="Helical" evidence="7">
    <location>
        <begin position="327"/>
        <end position="351"/>
    </location>
</feature>
<dbReference type="STRING" id="83765.SAMN05660284_01260"/>
<dbReference type="EMBL" id="FOVE01000007">
    <property type="protein sequence ID" value="SFN34212.1"/>
    <property type="molecule type" value="Genomic_DNA"/>
</dbReference>
<feature type="domain" description="MacB-like periplasmic core" evidence="9">
    <location>
        <begin position="20"/>
        <end position="245"/>
    </location>
</feature>
<dbReference type="GO" id="GO:0005886">
    <property type="term" value="C:plasma membrane"/>
    <property type="evidence" value="ECO:0007669"/>
    <property type="project" value="UniProtKB-SubCell"/>
</dbReference>